<reference evidence="1 2" key="1">
    <citation type="submission" date="2015-01" db="EMBL/GenBank/DDBJ databases">
        <title>Genome Assembly of Bacillus badius MTCC 1458.</title>
        <authorList>
            <person name="Verma A."/>
            <person name="Khatri I."/>
            <person name="Mual P."/>
            <person name="Subramanian S."/>
            <person name="Krishnamurthi S."/>
        </authorList>
    </citation>
    <scope>NUCLEOTIDE SEQUENCE [LARGE SCALE GENOMIC DNA]</scope>
    <source>
        <strain evidence="1 2">MTCC 1458</strain>
    </source>
</reference>
<dbReference type="Proteomes" id="UP000031982">
    <property type="component" value="Unassembled WGS sequence"/>
</dbReference>
<name>A0ABR5AWD5_BACBA</name>
<organism evidence="1 2">
    <name type="scientific">Bacillus badius</name>
    <dbReference type="NCBI Taxonomy" id="1455"/>
    <lineage>
        <taxon>Bacteria</taxon>
        <taxon>Bacillati</taxon>
        <taxon>Bacillota</taxon>
        <taxon>Bacilli</taxon>
        <taxon>Bacillales</taxon>
        <taxon>Bacillaceae</taxon>
        <taxon>Pseudobacillus</taxon>
    </lineage>
</organism>
<dbReference type="RefSeq" id="WP_041096095.1">
    <property type="nucleotide sequence ID" value="NZ_JARTHD010000008.1"/>
</dbReference>
<proteinExistence type="predicted"/>
<comment type="caution">
    <text evidence="1">The sequence shown here is derived from an EMBL/GenBank/DDBJ whole genome shotgun (WGS) entry which is preliminary data.</text>
</comment>
<accession>A0ABR5AWD5</accession>
<sequence length="253" mass="28789">MKKWIITLAAFMAVGVYFAWPKVNLEEPVIMSVQFDEVTKTLAVSYIVDQDDDTYVMEIAHNTKGFYPLRPNIHEDGITDFTQVLAAQNGYELREDVVKLTDDQLAYFLSLEGRVLPVQISFEDYSPIETMLVLLLEDEAADAAKDHHLLRYTYTSAEDVTIDSIGHYDSAATISFEQNREEAVFPLTLKQGDTVDIIIHEPYKLSLKDRLLLEITTTENQSFSKNILMTEAIPEGYLKQIVEESNGYNDSSR</sequence>
<gene>
    <name evidence="1" type="ORF">SD77_3828</name>
</gene>
<keyword evidence="2" id="KW-1185">Reference proteome</keyword>
<dbReference type="EMBL" id="JXLP01000005">
    <property type="protein sequence ID" value="KIL79027.1"/>
    <property type="molecule type" value="Genomic_DNA"/>
</dbReference>
<evidence type="ECO:0000313" key="1">
    <source>
        <dbReference type="EMBL" id="KIL79027.1"/>
    </source>
</evidence>
<protein>
    <submittedName>
        <fullName evidence="1">Uncharacterized protein</fullName>
    </submittedName>
</protein>
<evidence type="ECO:0000313" key="2">
    <source>
        <dbReference type="Proteomes" id="UP000031982"/>
    </source>
</evidence>